<protein>
    <submittedName>
        <fullName evidence="1">Uncharacterized protein</fullName>
    </submittedName>
</protein>
<evidence type="ECO:0000313" key="1">
    <source>
        <dbReference type="EMBL" id="KAI9164903.1"/>
    </source>
</evidence>
<organism evidence="1 2">
    <name type="scientific">Acer negundo</name>
    <name type="common">Box elder</name>
    <dbReference type="NCBI Taxonomy" id="4023"/>
    <lineage>
        <taxon>Eukaryota</taxon>
        <taxon>Viridiplantae</taxon>
        <taxon>Streptophyta</taxon>
        <taxon>Embryophyta</taxon>
        <taxon>Tracheophyta</taxon>
        <taxon>Spermatophyta</taxon>
        <taxon>Magnoliopsida</taxon>
        <taxon>eudicotyledons</taxon>
        <taxon>Gunneridae</taxon>
        <taxon>Pentapetalae</taxon>
        <taxon>rosids</taxon>
        <taxon>malvids</taxon>
        <taxon>Sapindales</taxon>
        <taxon>Sapindaceae</taxon>
        <taxon>Hippocastanoideae</taxon>
        <taxon>Acereae</taxon>
        <taxon>Acer</taxon>
    </lineage>
</organism>
<gene>
    <name evidence="1" type="ORF">LWI28_004253</name>
</gene>
<dbReference type="AlphaFoldDB" id="A0AAD5IID2"/>
<name>A0AAD5IID2_ACENE</name>
<sequence>MRFDQQIEGNSKIQSRVLVKRSGVNAVGSEKVKNDTLISQVEDQTDSVGELKEDDIGTHTNILSSSSGLGSSQVYGLGLKGPSEEPVLNKKKFVAEGKVSFGPGLEVLVAYLSKLGSALKPNGPNIEEDPIEEMDMQMAADQMVLGIEGVLSGEIVSRPAPVVIAKQIEKIEVQNEEVEVSGRDTIEVIKCKTVVEEACTP</sequence>
<proteinExistence type="predicted"/>
<evidence type="ECO:0000313" key="2">
    <source>
        <dbReference type="Proteomes" id="UP001064489"/>
    </source>
</evidence>
<comment type="caution">
    <text evidence="1">The sequence shown here is derived from an EMBL/GenBank/DDBJ whole genome shotgun (WGS) entry which is preliminary data.</text>
</comment>
<reference evidence="1" key="1">
    <citation type="journal article" date="2022" name="Plant J.">
        <title>Strategies of tolerance reflected in two North American maple genomes.</title>
        <authorList>
            <person name="McEvoy S.L."/>
            <person name="Sezen U.U."/>
            <person name="Trouern-Trend A."/>
            <person name="McMahon S.M."/>
            <person name="Schaberg P.G."/>
            <person name="Yang J."/>
            <person name="Wegrzyn J.L."/>
            <person name="Swenson N.G."/>
        </authorList>
    </citation>
    <scope>NUCLEOTIDE SEQUENCE</scope>
    <source>
        <strain evidence="1">91603</strain>
    </source>
</reference>
<reference evidence="1" key="2">
    <citation type="submission" date="2023-02" db="EMBL/GenBank/DDBJ databases">
        <authorList>
            <person name="Swenson N.G."/>
            <person name="Wegrzyn J.L."/>
            <person name="Mcevoy S.L."/>
        </authorList>
    </citation>
    <scope>NUCLEOTIDE SEQUENCE</scope>
    <source>
        <strain evidence="1">91603</strain>
        <tissue evidence="1">Leaf</tissue>
    </source>
</reference>
<dbReference type="Proteomes" id="UP001064489">
    <property type="component" value="Chromosome 10"/>
</dbReference>
<keyword evidence="2" id="KW-1185">Reference proteome</keyword>
<accession>A0AAD5IID2</accession>
<dbReference type="EMBL" id="JAJSOW010000105">
    <property type="protein sequence ID" value="KAI9164903.1"/>
    <property type="molecule type" value="Genomic_DNA"/>
</dbReference>